<dbReference type="InterPro" id="IPR050625">
    <property type="entry name" value="ParA/MinD_ATPase"/>
</dbReference>
<dbReference type="GO" id="GO:0016301">
    <property type="term" value="F:kinase activity"/>
    <property type="evidence" value="ECO:0007669"/>
    <property type="project" value="UniProtKB-KW"/>
</dbReference>
<keyword evidence="3" id="KW-0418">Kinase</keyword>
<dbReference type="InterPro" id="IPR001789">
    <property type="entry name" value="Sig_transdc_resp-reg_receiver"/>
</dbReference>
<reference evidence="3 4" key="1">
    <citation type="journal article" date="2014" name="Int. J. Syst. Evol. Microbiol.">
        <title>Ramlibacter solisilvae sp. nov., isolated from forest soil, and emended description of the genus Ramlibacter.</title>
        <authorList>
            <person name="Lee H.J."/>
            <person name="Lee S.H."/>
            <person name="Lee S.S."/>
            <person name="Lee J.S."/>
            <person name="Kim Y."/>
            <person name="Kim S.C."/>
            <person name="Jeon C.O."/>
        </authorList>
    </citation>
    <scope>NUCLEOTIDE SEQUENCE [LARGE SCALE GENOMIC DNA]</scope>
    <source>
        <strain evidence="3 4">5-10</strain>
    </source>
</reference>
<dbReference type="GO" id="GO:0000160">
    <property type="term" value="P:phosphorelay signal transduction system"/>
    <property type="evidence" value="ECO:0007669"/>
    <property type="project" value="InterPro"/>
</dbReference>
<proteinExistence type="predicted"/>
<protein>
    <submittedName>
        <fullName evidence="3">Histidine kinase</fullName>
    </submittedName>
</protein>
<dbReference type="GO" id="GO:0005829">
    <property type="term" value="C:cytosol"/>
    <property type="evidence" value="ECO:0007669"/>
    <property type="project" value="TreeGrafter"/>
</dbReference>
<dbReference type="InterPro" id="IPR025669">
    <property type="entry name" value="AAA_dom"/>
</dbReference>
<keyword evidence="3" id="KW-0808">Transferase</keyword>
<feature type="modified residue" description="4-aspartylphosphate" evidence="1">
    <location>
        <position position="52"/>
    </location>
</feature>
<dbReference type="GO" id="GO:0051782">
    <property type="term" value="P:negative regulation of cell division"/>
    <property type="evidence" value="ECO:0007669"/>
    <property type="project" value="TreeGrafter"/>
</dbReference>
<keyword evidence="4" id="KW-1185">Reference proteome</keyword>
<dbReference type="GO" id="GO:0016887">
    <property type="term" value="F:ATP hydrolysis activity"/>
    <property type="evidence" value="ECO:0007669"/>
    <property type="project" value="TreeGrafter"/>
</dbReference>
<dbReference type="GO" id="GO:0005524">
    <property type="term" value="F:ATP binding"/>
    <property type="evidence" value="ECO:0007669"/>
    <property type="project" value="TreeGrafter"/>
</dbReference>
<feature type="domain" description="Response regulatory" evidence="2">
    <location>
        <begin position="2"/>
        <end position="117"/>
    </location>
</feature>
<accession>A0A127JWR3</accession>
<sequence length="384" mass="41381">MKIAVISPNKNHLRDMGAALEAQGHRVTLAEGGKSKMRAIADADKPDVMLVDGMCCDPDELTHVEQVTNTHPGTAVILLCAAQTPEFLINSMRAGVREVLPSPAPAVMLQSAVARIAAKFASTRGNTKGKIVALLPCKGGSGATFLATNLGYQLAESRSVLLIDLNLQFGDALSFVHDGKPPSTIADVAREITRLDASLLASSTVKVTPNFSILAAPEDLAQAMEVRPDHVEAILNVAVTQYDFVLLDLGLNLDPIAIKALDRAQRIYVVMQSELPSVRNAGRLLQVFRSLGYPQDKTEVILNRYERNSDIGLDQIRKSLGQVRVVTVANSYKEVHTAINHGEALAKAAKSNTVARQLAELATALDPRQEDGSKGLLDRLFRRA</sequence>
<evidence type="ECO:0000256" key="1">
    <source>
        <dbReference type="PROSITE-ProRule" id="PRU00169"/>
    </source>
</evidence>
<dbReference type="PANTHER" id="PTHR43384:SF13">
    <property type="entry name" value="SLR0110 PROTEIN"/>
    <property type="match status" value="1"/>
</dbReference>
<dbReference type="PATRIC" id="fig|94132.3.peg.3760"/>
<dbReference type="InterPro" id="IPR027417">
    <property type="entry name" value="P-loop_NTPase"/>
</dbReference>
<dbReference type="OrthoDB" id="9768734at2"/>
<dbReference type="Gene3D" id="3.40.50.2300">
    <property type="match status" value="1"/>
</dbReference>
<evidence type="ECO:0000259" key="2">
    <source>
        <dbReference type="PROSITE" id="PS50110"/>
    </source>
</evidence>
<evidence type="ECO:0000313" key="3">
    <source>
        <dbReference type="EMBL" id="AMO24446.1"/>
    </source>
</evidence>
<evidence type="ECO:0000313" key="4">
    <source>
        <dbReference type="Proteomes" id="UP000070433"/>
    </source>
</evidence>
<dbReference type="Gene3D" id="3.40.50.300">
    <property type="entry name" value="P-loop containing nucleotide triphosphate hydrolases"/>
    <property type="match status" value="1"/>
</dbReference>
<keyword evidence="1" id="KW-0597">Phosphoprotein</keyword>
<dbReference type="Proteomes" id="UP000070433">
    <property type="component" value="Chromosome"/>
</dbReference>
<dbReference type="PANTHER" id="PTHR43384">
    <property type="entry name" value="SEPTUM SITE-DETERMINING PROTEIN MIND HOMOLOG, CHLOROPLASTIC-RELATED"/>
    <property type="match status" value="1"/>
</dbReference>
<dbReference type="SUPFAM" id="SSF52172">
    <property type="entry name" value="CheY-like"/>
    <property type="match status" value="1"/>
</dbReference>
<organism evidence="3 4">
    <name type="scientific">Ramlibacter tataouinensis</name>
    <dbReference type="NCBI Taxonomy" id="94132"/>
    <lineage>
        <taxon>Bacteria</taxon>
        <taxon>Pseudomonadati</taxon>
        <taxon>Pseudomonadota</taxon>
        <taxon>Betaproteobacteria</taxon>
        <taxon>Burkholderiales</taxon>
        <taxon>Comamonadaceae</taxon>
        <taxon>Ramlibacter</taxon>
    </lineage>
</organism>
<dbReference type="AlphaFoldDB" id="A0A127JWR3"/>
<dbReference type="PROSITE" id="PS50110">
    <property type="entry name" value="RESPONSE_REGULATORY"/>
    <property type="match status" value="1"/>
</dbReference>
<dbReference type="InterPro" id="IPR011006">
    <property type="entry name" value="CheY-like_superfamily"/>
</dbReference>
<dbReference type="EMBL" id="CP010951">
    <property type="protein sequence ID" value="AMO24446.1"/>
    <property type="molecule type" value="Genomic_DNA"/>
</dbReference>
<name>A0A127JWR3_9BURK</name>
<dbReference type="Pfam" id="PF13614">
    <property type="entry name" value="AAA_31"/>
    <property type="match status" value="1"/>
</dbReference>
<dbReference type="SUPFAM" id="SSF52540">
    <property type="entry name" value="P-loop containing nucleoside triphosphate hydrolases"/>
    <property type="match status" value="1"/>
</dbReference>
<dbReference type="GO" id="GO:0009898">
    <property type="term" value="C:cytoplasmic side of plasma membrane"/>
    <property type="evidence" value="ECO:0007669"/>
    <property type="project" value="TreeGrafter"/>
</dbReference>
<gene>
    <name evidence="3" type="ORF">UC35_18405</name>
</gene>